<sequence length="733" mass="79194">MRAFVIRGFGVKAGVDFDRVHEDLIGPAVEAVGLEGGTTGVIVEAGNVRDDVIHELLMADLVVADVSVHNANVFYELGVRHAVRHRATVLIRARIDEMPFDLRGERYLSYDQSAPAEAVPRLVQALRETLANERVDSPVFAYVPGLATGGRAALLEVPRDLAEDIEQAREQKWAGDLRLIAEEVTGLRFEEAALRAVARASADVGDDSGARDAWERIRAAHPDDFQVNQALSDTYRRLGDLVASDQAIERALGGAALGTRDRAELFALRASNSKRRWTKQWRSADDPSARVRLALRSRELEGALRSYIRGFEEDLNHSYSGINALAMGRIALELAVRDRSTWQTRFDTDEEADIVMRRLGSQVASLTSTVRASLDTARARCHRAGTTDPWLDISFADLRFLTNDDPERVSAAYEAAMSPLLSRATVRSIKEQAEIYRDLGILVENAEATLAVLPEAGVQETARIHPLVFSGHMIDAPGREQPRFPPDAEEVAARAIREQVSEIKAAAEADPGVELLGVAGASDGGDLLFHEACHELGVTTHVVLPVPELVYRATALSRQASRWAERYHTALRRAAEVRTLARSHTMPGWLATRPDYDTWQRSNRWVLHYAWATTTTGRVTVLALWNGLMGDGKGGVADMVATGLQRGAEVVTVDTVGLFGLTEALGNQPAGVAVGSGAAPDPTRARVPEGPGAVPAAADRVGPLGGAVGILPTAVEASPLQPDTAGDTGVLDG</sequence>
<feature type="region of interest" description="Disordered" evidence="1">
    <location>
        <begin position="676"/>
        <end position="698"/>
    </location>
</feature>
<organism evidence="2 3">
    <name type="scientific">Geodermatophilus maliterrae</name>
    <dbReference type="NCBI Taxonomy" id="3162531"/>
    <lineage>
        <taxon>Bacteria</taxon>
        <taxon>Bacillati</taxon>
        <taxon>Actinomycetota</taxon>
        <taxon>Actinomycetes</taxon>
        <taxon>Geodermatophilales</taxon>
        <taxon>Geodermatophilaceae</taxon>
        <taxon>Geodermatophilus</taxon>
    </lineage>
</organism>
<dbReference type="RefSeq" id="WP_369202365.1">
    <property type="nucleotide sequence ID" value="NZ_JBFNXQ010000002.1"/>
</dbReference>
<protein>
    <submittedName>
        <fullName evidence="2">Tetratricopeptide repeat-containing protein</fullName>
    </submittedName>
</protein>
<dbReference type="Proteomes" id="UP001560045">
    <property type="component" value="Unassembled WGS sequence"/>
</dbReference>
<dbReference type="Pfam" id="PF20308">
    <property type="entry name" value="TPR-S"/>
    <property type="match status" value="1"/>
</dbReference>
<gene>
    <name evidence="2" type="ORF">ABQ292_01120</name>
</gene>
<dbReference type="InterPro" id="IPR046880">
    <property type="entry name" value="TPR-S"/>
</dbReference>
<evidence type="ECO:0000313" key="3">
    <source>
        <dbReference type="Proteomes" id="UP001560045"/>
    </source>
</evidence>
<dbReference type="EMBL" id="JBFNXQ010000002">
    <property type="protein sequence ID" value="MEX5716965.1"/>
    <property type="molecule type" value="Genomic_DNA"/>
</dbReference>
<comment type="caution">
    <text evidence="2">The sequence shown here is derived from an EMBL/GenBank/DDBJ whole genome shotgun (WGS) entry which is preliminary data.</text>
</comment>
<evidence type="ECO:0000256" key="1">
    <source>
        <dbReference type="SAM" id="MobiDB-lite"/>
    </source>
</evidence>
<name>A0ABV3X8W4_9ACTN</name>
<keyword evidence="3" id="KW-1185">Reference proteome</keyword>
<accession>A0ABV3X8W4</accession>
<reference evidence="2 3" key="1">
    <citation type="submission" date="2024-06" db="EMBL/GenBank/DDBJ databases">
        <title>Draft genome sequence of Geodermatophilus badlandi, a novel member of the Geodermatophilaceae isolated from badland sedimentary rocks in the Red desert, Wyoming, USA.</title>
        <authorList>
            <person name="Ben Tekaya S."/>
            <person name="Nouioui I."/>
            <person name="Flores G.M."/>
            <person name="Shaal M.N."/>
            <person name="Bredoire F."/>
            <person name="Basile F."/>
            <person name="Van Diepen L."/>
            <person name="Ward N.L."/>
        </authorList>
    </citation>
    <scope>NUCLEOTIDE SEQUENCE [LARGE SCALE GENOMIC DNA]</scope>
    <source>
        <strain evidence="2 3">WL48A</strain>
    </source>
</reference>
<evidence type="ECO:0000313" key="2">
    <source>
        <dbReference type="EMBL" id="MEX5716965.1"/>
    </source>
</evidence>
<proteinExistence type="predicted"/>
<feature type="compositionally biased region" description="Low complexity" evidence="1">
    <location>
        <begin position="688"/>
        <end position="698"/>
    </location>
</feature>